<gene>
    <name evidence="5" type="ORF">ACH5RR_040598</name>
</gene>
<comment type="caution">
    <text evidence="5">The sequence shown here is derived from an EMBL/GenBank/DDBJ whole genome shotgun (WGS) entry which is preliminary data.</text>
</comment>
<dbReference type="InterPro" id="IPR011013">
    <property type="entry name" value="Gal_mutarotase_sf_dom"/>
</dbReference>
<organism evidence="5 6">
    <name type="scientific">Cinchona calisaya</name>
    <dbReference type="NCBI Taxonomy" id="153742"/>
    <lineage>
        <taxon>Eukaryota</taxon>
        <taxon>Viridiplantae</taxon>
        <taxon>Streptophyta</taxon>
        <taxon>Embryophyta</taxon>
        <taxon>Tracheophyta</taxon>
        <taxon>Spermatophyta</taxon>
        <taxon>Magnoliopsida</taxon>
        <taxon>eudicotyledons</taxon>
        <taxon>Gunneridae</taxon>
        <taxon>Pentapetalae</taxon>
        <taxon>asterids</taxon>
        <taxon>lamiids</taxon>
        <taxon>Gentianales</taxon>
        <taxon>Rubiaceae</taxon>
        <taxon>Cinchonoideae</taxon>
        <taxon>Cinchoneae</taxon>
        <taxon>Cinchona</taxon>
    </lineage>
</organism>
<evidence type="ECO:0000256" key="2">
    <source>
        <dbReference type="ARBA" id="ARBA00023235"/>
    </source>
</evidence>
<keyword evidence="2" id="KW-0413">Isomerase</keyword>
<dbReference type="InterPro" id="IPR008183">
    <property type="entry name" value="Aldose_1/G6P_1-epimerase"/>
</dbReference>
<keyword evidence="4" id="KW-0732">Signal</keyword>
<reference evidence="5 6" key="1">
    <citation type="submission" date="2024-11" db="EMBL/GenBank/DDBJ databases">
        <title>A near-complete genome assembly of Cinchona calisaya.</title>
        <authorList>
            <person name="Lian D.C."/>
            <person name="Zhao X.W."/>
            <person name="Wei L."/>
        </authorList>
    </citation>
    <scope>NUCLEOTIDE SEQUENCE [LARGE SCALE GENOMIC DNA]</scope>
    <source>
        <tissue evidence="5">Nenye</tissue>
    </source>
</reference>
<dbReference type="InterPro" id="IPR047215">
    <property type="entry name" value="Galactose_mutarotase-like"/>
</dbReference>
<keyword evidence="6" id="KW-1185">Reference proteome</keyword>
<dbReference type="SUPFAM" id="SSF74650">
    <property type="entry name" value="Galactose mutarotase-like"/>
    <property type="match status" value="1"/>
</dbReference>
<dbReference type="GO" id="GO:0016853">
    <property type="term" value="F:isomerase activity"/>
    <property type="evidence" value="ECO:0007669"/>
    <property type="project" value="UniProtKB-KW"/>
</dbReference>
<evidence type="ECO:0000256" key="1">
    <source>
        <dbReference type="ARBA" id="ARBA00006206"/>
    </source>
</evidence>
<evidence type="ECO:0000313" key="5">
    <source>
        <dbReference type="EMBL" id="KAL3497866.1"/>
    </source>
</evidence>
<dbReference type="Proteomes" id="UP001630127">
    <property type="component" value="Unassembled WGS sequence"/>
</dbReference>
<comment type="similarity">
    <text evidence="1">Belongs to the aldose epimerase family.</text>
</comment>
<dbReference type="CDD" id="cd09019">
    <property type="entry name" value="galactose_mutarotase_like"/>
    <property type="match status" value="1"/>
</dbReference>
<keyword evidence="3" id="KW-0119">Carbohydrate metabolism</keyword>
<protein>
    <recommendedName>
        <fullName evidence="7">Aldose 1-epimerase</fullName>
    </recommendedName>
</protein>
<feature type="chain" id="PRO_5044781825" description="Aldose 1-epimerase" evidence="4">
    <location>
        <begin position="17"/>
        <end position="356"/>
    </location>
</feature>
<evidence type="ECO:0000256" key="3">
    <source>
        <dbReference type="ARBA" id="ARBA00023277"/>
    </source>
</evidence>
<feature type="signal peptide" evidence="4">
    <location>
        <begin position="1"/>
        <end position="16"/>
    </location>
</feature>
<evidence type="ECO:0000313" key="6">
    <source>
        <dbReference type="Proteomes" id="UP001630127"/>
    </source>
</evidence>
<dbReference type="Gene3D" id="2.70.98.10">
    <property type="match status" value="1"/>
</dbReference>
<name>A0ABD2XTA7_9GENT</name>
<dbReference type="EMBL" id="JBJUIK010000017">
    <property type="protein sequence ID" value="KAL3497866.1"/>
    <property type="molecule type" value="Genomic_DNA"/>
</dbReference>
<dbReference type="Pfam" id="PF01263">
    <property type="entry name" value="Aldose_epim"/>
    <property type="match status" value="1"/>
</dbReference>
<evidence type="ECO:0008006" key="7">
    <source>
        <dbReference type="Google" id="ProtNLM"/>
    </source>
</evidence>
<proteinExistence type="inferred from homology"/>
<evidence type="ECO:0000256" key="4">
    <source>
        <dbReference type="SAM" id="SignalP"/>
    </source>
</evidence>
<dbReference type="PANTHER" id="PTHR10091">
    <property type="entry name" value="ALDOSE-1-EPIMERASE"/>
    <property type="match status" value="1"/>
</dbReference>
<accession>A0ABD2XTA7</accession>
<dbReference type="InterPro" id="IPR014718">
    <property type="entry name" value="GH-type_carb-bd"/>
</dbReference>
<dbReference type="AlphaFoldDB" id="A0ABD2XTA7"/>
<dbReference type="PANTHER" id="PTHR10091:SF0">
    <property type="entry name" value="GALACTOSE MUTAROTASE"/>
    <property type="match status" value="1"/>
</dbReference>
<sequence>MSALTFLFSLIVTVVGLVNGAATKNDQVEFYVIKQQNLEVTFSNFGARIVSLKFPDKNGKPTDIVLGYDNVEELKADKFDFNAIVGRVANRIGHNQFNSNRTHYKILPNDGKTILNGGKKGFGNVLWNLIELKNTERFSEITFTHKSVNGEEGFPGDLHIEVKYKVISYAINTTITAHSVNKATPIDIAQNLVFNLAGHNSGNILQHDLQINSNKIVELNKDLIPTGNLKIVNNTSYDFLHRQSIGNNLKKEPEGYDINYVLPPRVGLATVAHSNVSGITLAFYTTAQTVHFWTTNEVKNVRGKGGVIYQPHAGFSLVGEGYPDAVNHPEFPSEIYSKGKVFSRRNLYTFALRDWR</sequence>